<feature type="compositionally biased region" description="Acidic residues" evidence="1">
    <location>
        <begin position="1"/>
        <end position="17"/>
    </location>
</feature>
<dbReference type="InterPro" id="IPR035172">
    <property type="entry name" value="DUF5302"/>
</dbReference>
<reference evidence="2 3" key="1">
    <citation type="submission" date="2019-03" db="EMBL/GenBank/DDBJ databases">
        <title>Genomic Encyclopedia of Type Strains, Phase IV (KMG-IV): sequencing the most valuable type-strain genomes for metagenomic binning, comparative biology and taxonomic classification.</title>
        <authorList>
            <person name="Goeker M."/>
        </authorList>
    </citation>
    <scope>NUCLEOTIDE SEQUENCE [LARGE SCALE GENOMIC DNA]</scope>
    <source>
        <strain evidence="2 3">DSM 45361</strain>
    </source>
</reference>
<evidence type="ECO:0000313" key="3">
    <source>
        <dbReference type="Proteomes" id="UP000295444"/>
    </source>
</evidence>
<keyword evidence="3" id="KW-1185">Reference proteome</keyword>
<name>A0A4R6S300_LABRH</name>
<gene>
    <name evidence="2" type="ORF">EV186_106345</name>
</gene>
<feature type="region of interest" description="Disordered" evidence="1">
    <location>
        <begin position="1"/>
        <end position="66"/>
    </location>
</feature>
<comment type="caution">
    <text evidence="2">The sequence shown here is derived from an EMBL/GenBank/DDBJ whole genome shotgun (WGS) entry which is preliminary data.</text>
</comment>
<dbReference type="Pfam" id="PF17227">
    <property type="entry name" value="DUF5302"/>
    <property type="match status" value="1"/>
</dbReference>
<dbReference type="AlphaFoldDB" id="A0A4R6S300"/>
<dbReference type="Proteomes" id="UP000295444">
    <property type="component" value="Unassembled WGS sequence"/>
</dbReference>
<feature type="compositionally biased region" description="Basic residues" evidence="1">
    <location>
        <begin position="55"/>
        <end position="66"/>
    </location>
</feature>
<protein>
    <recommendedName>
        <fullName evidence="4">DUF5302 domain-containing protein</fullName>
    </recommendedName>
</protein>
<feature type="compositionally biased region" description="Basic and acidic residues" evidence="1">
    <location>
        <begin position="40"/>
        <end position="53"/>
    </location>
</feature>
<feature type="compositionally biased region" description="Basic and acidic residues" evidence="1">
    <location>
        <begin position="18"/>
        <end position="32"/>
    </location>
</feature>
<dbReference type="OrthoDB" id="4319558at2"/>
<dbReference type="EMBL" id="SNXZ01000006">
    <property type="protein sequence ID" value="TDP93951.1"/>
    <property type="molecule type" value="Genomic_DNA"/>
</dbReference>
<dbReference type="RefSeq" id="WP_133852935.1">
    <property type="nucleotide sequence ID" value="NZ_SNXZ01000006.1"/>
</dbReference>
<accession>A0A4R6S300</accession>
<evidence type="ECO:0000313" key="2">
    <source>
        <dbReference type="EMBL" id="TDP93951.1"/>
    </source>
</evidence>
<evidence type="ECO:0008006" key="4">
    <source>
        <dbReference type="Google" id="ProtNLM"/>
    </source>
</evidence>
<proteinExistence type="predicted"/>
<evidence type="ECO:0000256" key="1">
    <source>
        <dbReference type="SAM" id="MobiDB-lite"/>
    </source>
</evidence>
<sequence>MSDAPEANENDEATPETEDVKRKFREALERKQAATTARAAHADASSKVHDSHGRAGGKRQFRRKSG</sequence>
<organism evidence="2 3">
    <name type="scientific">Labedaea rhizosphaerae</name>
    <dbReference type="NCBI Taxonomy" id="598644"/>
    <lineage>
        <taxon>Bacteria</taxon>
        <taxon>Bacillati</taxon>
        <taxon>Actinomycetota</taxon>
        <taxon>Actinomycetes</taxon>
        <taxon>Pseudonocardiales</taxon>
        <taxon>Pseudonocardiaceae</taxon>
        <taxon>Labedaea</taxon>
    </lineage>
</organism>